<name>A0ABW0LNN3_9BACI</name>
<dbReference type="PROSITE" id="PS51007">
    <property type="entry name" value="CYTC"/>
    <property type="match status" value="1"/>
</dbReference>
<sequence>MKRNAIVPYFLIMVMGLVLVFFLSVKGVGDSKEIAQGDDDTEQVVFDPEEKSKSCISCHGDNLEGKGNIPGLVNTELSKDELIDVLKNGRNGDAGMMPGGLVAGNEEAMAEWILTLE</sequence>
<evidence type="ECO:0000259" key="6">
    <source>
        <dbReference type="PROSITE" id="PS51007"/>
    </source>
</evidence>
<dbReference type="EMBL" id="JBHSMC010000029">
    <property type="protein sequence ID" value="MFC5466622.1"/>
    <property type="molecule type" value="Genomic_DNA"/>
</dbReference>
<evidence type="ECO:0000313" key="7">
    <source>
        <dbReference type="EMBL" id="MFC5466622.1"/>
    </source>
</evidence>
<gene>
    <name evidence="7" type="ORF">ACFPM4_18010</name>
</gene>
<dbReference type="InterPro" id="IPR009056">
    <property type="entry name" value="Cyt_c-like_dom"/>
</dbReference>
<proteinExistence type="predicted"/>
<feature type="domain" description="Cytochrome c" evidence="6">
    <location>
        <begin position="37"/>
        <end position="117"/>
    </location>
</feature>
<feature type="transmembrane region" description="Helical" evidence="5">
    <location>
        <begin position="6"/>
        <end position="25"/>
    </location>
</feature>
<evidence type="ECO:0000256" key="5">
    <source>
        <dbReference type="SAM" id="Phobius"/>
    </source>
</evidence>
<dbReference type="Proteomes" id="UP001596147">
    <property type="component" value="Unassembled WGS sequence"/>
</dbReference>
<protein>
    <submittedName>
        <fullName evidence="7">C-type cytochrome</fullName>
    </submittedName>
</protein>
<dbReference type="RefSeq" id="WP_144920455.1">
    <property type="nucleotide sequence ID" value="NZ_JBHSMC010000029.1"/>
</dbReference>
<keyword evidence="2 4" id="KW-0479">Metal-binding</keyword>
<reference evidence="8" key="1">
    <citation type="journal article" date="2019" name="Int. J. Syst. Evol. Microbiol.">
        <title>The Global Catalogue of Microorganisms (GCM) 10K type strain sequencing project: providing services to taxonomists for standard genome sequencing and annotation.</title>
        <authorList>
            <consortium name="The Broad Institute Genomics Platform"/>
            <consortium name="The Broad Institute Genome Sequencing Center for Infectious Disease"/>
            <person name="Wu L."/>
            <person name="Ma J."/>
        </authorList>
    </citation>
    <scope>NUCLEOTIDE SEQUENCE [LARGE SCALE GENOMIC DNA]</scope>
    <source>
        <strain evidence="8">CGMCC 1.12237</strain>
    </source>
</reference>
<organism evidence="7 8">
    <name type="scientific">Lederbergia graminis</name>
    <dbReference type="NCBI Taxonomy" id="735518"/>
    <lineage>
        <taxon>Bacteria</taxon>
        <taxon>Bacillati</taxon>
        <taxon>Bacillota</taxon>
        <taxon>Bacilli</taxon>
        <taxon>Bacillales</taxon>
        <taxon>Bacillaceae</taxon>
        <taxon>Lederbergia</taxon>
    </lineage>
</organism>
<evidence type="ECO:0000256" key="2">
    <source>
        <dbReference type="ARBA" id="ARBA00022723"/>
    </source>
</evidence>
<evidence type="ECO:0000256" key="4">
    <source>
        <dbReference type="PROSITE-ProRule" id="PRU00433"/>
    </source>
</evidence>
<keyword evidence="5" id="KW-1133">Transmembrane helix</keyword>
<dbReference type="Gene3D" id="1.10.760.10">
    <property type="entry name" value="Cytochrome c-like domain"/>
    <property type="match status" value="1"/>
</dbReference>
<evidence type="ECO:0000256" key="3">
    <source>
        <dbReference type="ARBA" id="ARBA00023004"/>
    </source>
</evidence>
<dbReference type="InterPro" id="IPR036909">
    <property type="entry name" value="Cyt_c-like_dom_sf"/>
</dbReference>
<evidence type="ECO:0000313" key="8">
    <source>
        <dbReference type="Proteomes" id="UP001596147"/>
    </source>
</evidence>
<keyword evidence="5" id="KW-0812">Transmembrane</keyword>
<keyword evidence="8" id="KW-1185">Reference proteome</keyword>
<comment type="caution">
    <text evidence="7">The sequence shown here is derived from an EMBL/GenBank/DDBJ whole genome shotgun (WGS) entry which is preliminary data.</text>
</comment>
<keyword evidence="5" id="KW-0472">Membrane</keyword>
<keyword evidence="3 4" id="KW-0408">Iron</keyword>
<keyword evidence="1 4" id="KW-0349">Heme</keyword>
<dbReference type="SUPFAM" id="SSF46626">
    <property type="entry name" value="Cytochrome c"/>
    <property type="match status" value="1"/>
</dbReference>
<dbReference type="Pfam" id="PF13442">
    <property type="entry name" value="Cytochrome_CBB3"/>
    <property type="match status" value="1"/>
</dbReference>
<evidence type="ECO:0000256" key="1">
    <source>
        <dbReference type="ARBA" id="ARBA00022617"/>
    </source>
</evidence>
<accession>A0ABW0LNN3</accession>